<evidence type="ECO:0000313" key="3">
    <source>
        <dbReference type="Proteomes" id="UP000646548"/>
    </source>
</evidence>
<feature type="compositionally biased region" description="Basic residues" evidence="1">
    <location>
        <begin position="21"/>
        <end position="32"/>
    </location>
</feature>
<comment type="caution">
    <text evidence="2">The sequence shown here is derived from an EMBL/GenBank/DDBJ whole genome shotgun (WGS) entry which is preliminary data.</text>
</comment>
<sequence>MARIKALIGGDGDRPEGEKRKRDRRGSTKRSVRAASHGTELSGRGLGWQCPVLLLGPRLFEEESQGCLLDVAGEEDFWLCGRSP</sequence>
<feature type="compositionally biased region" description="Basic and acidic residues" evidence="1">
    <location>
        <begin position="11"/>
        <end position="20"/>
    </location>
</feature>
<evidence type="ECO:0000313" key="2">
    <source>
        <dbReference type="EMBL" id="KAF6738629.1"/>
    </source>
</evidence>
<organism evidence="2 3">
    <name type="scientific">Oryzias melastigma</name>
    <name type="common">Marine medaka</name>
    <dbReference type="NCBI Taxonomy" id="30732"/>
    <lineage>
        <taxon>Eukaryota</taxon>
        <taxon>Metazoa</taxon>
        <taxon>Chordata</taxon>
        <taxon>Craniata</taxon>
        <taxon>Vertebrata</taxon>
        <taxon>Euteleostomi</taxon>
        <taxon>Actinopterygii</taxon>
        <taxon>Neopterygii</taxon>
        <taxon>Teleostei</taxon>
        <taxon>Neoteleostei</taxon>
        <taxon>Acanthomorphata</taxon>
        <taxon>Ovalentaria</taxon>
        <taxon>Atherinomorphae</taxon>
        <taxon>Beloniformes</taxon>
        <taxon>Adrianichthyidae</taxon>
        <taxon>Oryziinae</taxon>
        <taxon>Oryzias</taxon>
    </lineage>
</organism>
<reference evidence="2" key="1">
    <citation type="journal article" name="BMC Genomics">
        <title>Long-read sequencing and de novo genome assembly of marine medaka (Oryzias melastigma).</title>
        <authorList>
            <person name="Liang P."/>
            <person name="Saqib H.S.A."/>
            <person name="Ni X."/>
            <person name="Shen Y."/>
        </authorList>
    </citation>
    <scope>NUCLEOTIDE SEQUENCE</scope>
    <source>
        <strain evidence="2">Bigg-433</strain>
    </source>
</reference>
<proteinExistence type="predicted"/>
<dbReference type="AlphaFoldDB" id="A0A834FQT6"/>
<dbReference type="EMBL" id="WKFB01000022">
    <property type="protein sequence ID" value="KAF6738629.1"/>
    <property type="molecule type" value="Genomic_DNA"/>
</dbReference>
<gene>
    <name evidence="2" type="ORF">FQA47_022381</name>
</gene>
<evidence type="ECO:0000256" key="1">
    <source>
        <dbReference type="SAM" id="MobiDB-lite"/>
    </source>
</evidence>
<protein>
    <submittedName>
        <fullName evidence="2">Uncharacterized protein</fullName>
    </submittedName>
</protein>
<feature type="region of interest" description="Disordered" evidence="1">
    <location>
        <begin position="1"/>
        <end position="42"/>
    </location>
</feature>
<dbReference type="Proteomes" id="UP000646548">
    <property type="component" value="Unassembled WGS sequence"/>
</dbReference>
<accession>A0A834FQT6</accession>
<name>A0A834FQT6_ORYME</name>